<reference evidence="3" key="1">
    <citation type="submission" date="2018-05" db="EMBL/GenBank/DDBJ databases">
        <title>Azospirillum thermophila sp. nov., a novel isolated from hot spring.</title>
        <authorList>
            <person name="Zhao Z."/>
        </authorList>
    </citation>
    <scope>NUCLEOTIDE SEQUENCE [LARGE SCALE GENOMIC DNA]</scope>
    <source>
        <strain evidence="3">CFH 70021</strain>
        <plasmid evidence="3">unnamed1</plasmid>
    </source>
</reference>
<geneLocation type="plasmid" evidence="2 3">
    <name>unnamed1</name>
</geneLocation>
<keyword evidence="2" id="KW-0614">Plasmid</keyword>
<dbReference type="InterPro" id="IPR003033">
    <property type="entry name" value="SCP2_sterol-bd_dom"/>
</dbReference>
<feature type="domain" description="SCP2" evidence="1">
    <location>
        <begin position="91"/>
        <end position="142"/>
    </location>
</feature>
<gene>
    <name evidence="2" type="ORF">DEW08_21470</name>
</gene>
<keyword evidence="3" id="KW-1185">Reference proteome</keyword>
<name>A0A2S2CVW4_9PROT</name>
<dbReference type="KEGG" id="azz:DEW08_21470"/>
<dbReference type="Pfam" id="PF02036">
    <property type="entry name" value="SCP2"/>
    <property type="match status" value="1"/>
</dbReference>
<dbReference type="Proteomes" id="UP000245629">
    <property type="component" value="Plasmid unnamed1"/>
</dbReference>
<dbReference type="RefSeq" id="WP_109331207.1">
    <property type="nucleotide sequence ID" value="NZ_CP029356.1"/>
</dbReference>
<dbReference type="OrthoDB" id="8479080at2"/>
<dbReference type="InterPro" id="IPR036527">
    <property type="entry name" value="SCP2_sterol-bd_dom_sf"/>
</dbReference>
<dbReference type="EMBL" id="CP029356">
    <property type="protein sequence ID" value="AWK88673.1"/>
    <property type="molecule type" value="Genomic_DNA"/>
</dbReference>
<dbReference type="SUPFAM" id="SSF55718">
    <property type="entry name" value="SCP-like"/>
    <property type="match status" value="1"/>
</dbReference>
<sequence length="206" mass="22696">MHDRAVMAEDRVREFEVHLTRVGLGLAHRMGNGVGGVLLDRFLRLLAARHPRAFATLRGMRDARLLIDPVDAPAAVMLHVGPALCLRVCDRGAEADAAVRGPCSRLLDLMEGQIDGDALFFRRELTIEGDTALILELRNTLDGEEIDLLSDIATAAAPLRVALPVVRRNGWRLLELMDTARRLAPPPVRWGLAALERRVVGPQREA</sequence>
<organism evidence="2 3">
    <name type="scientific">Azospirillum thermophilum</name>
    <dbReference type="NCBI Taxonomy" id="2202148"/>
    <lineage>
        <taxon>Bacteria</taxon>
        <taxon>Pseudomonadati</taxon>
        <taxon>Pseudomonadota</taxon>
        <taxon>Alphaproteobacteria</taxon>
        <taxon>Rhodospirillales</taxon>
        <taxon>Azospirillaceae</taxon>
        <taxon>Azospirillum</taxon>
    </lineage>
</organism>
<accession>A0A2S2CVW4</accession>
<evidence type="ECO:0000259" key="1">
    <source>
        <dbReference type="Pfam" id="PF02036"/>
    </source>
</evidence>
<proteinExistence type="predicted"/>
<evidence type="ECO:0000313" key="3">
    <source>
        <dbReference type="Proteomes" id="UP000245629"/>
    </source>
</evidence>
<dbReference type="AlphaFoldDB" id="A0A2S2CVW4"/>
<protein>
    <recommendedName>
        <fullName evidence="1">SCP2 domain-containing protein</fullName>
    </recommendedName>
</protein>
<evidence type="ECO:0000313" key="2">
    <source>
        <dbReference type="EMBL" id="AWK88673.1"/>
    </source>
</evidence>